<dbReference type="Proteomes" id="UP000478836">
    <property type="component" value="Unassembled WGS sequence"/>
</dbReference>
<dbReference type="RefSeq" id="WP_017203827.1">
    <property type="nucleotide sequence ID" value="NZ_CBDRDE010000005.1"/>
</dbReference>
<gene>
    <name evidence="2" type="ORF">F6A08_01445</name>
</gene>
<feature type="region of interest" description="Disordered" evidence="1">
    <location>
        <begin position="1"/>
        <end position="21"/>
    </location>
</feature>
<reference evidence="3" key="1">
    <citation type="submission" date="2019-09" db="EMBL/GenBank/DDBJ databases">
        <title>Whole genome sequencing of Microbacterium maritypicum.</title>
        <authorList>
            <person name="Lenchi N."/>
        </authorList>
    </citation>
    <scope>NUCLEOTIDE SEQUENCE [LARGE SCALE GENOMIC DNA]</scope>
    <source>
        <strain evidence="3">G1</strain>
    </source>
</reference>
<evidence type="ECO:0000313" key="2">
    <source>
        <dbReference type="EMBL" id="KAB1866518.1"/>
    </source>
</evidence>
<organism evidence="2 3">
    <name type="scientific">Microbacterium algeriense</name>
    <dbReference type="NCBI Taxonomy" id="2615184"/>
    <lineage>
        <taxon>Bacteria</taxon>
        <taxon>Bacillati</taxon>
        <taxon>Actinomycetota</taxon>
        <taxon>Actinomycetes</taxon>
        <taxon>Micrococcales</taxon>
        <taxon>Microbacteriaceae</taxon>
        <taxon>Microbacterium</taxon>
    </lineage>
</organism>
<evidence type="ECO:0000313" key="3">
    <source>
        <dbReference type="Proteomes" id="UP000478836"/>
    </source>
</evidence>
<comment type="caution">
    <text evidence="2">The sequence shown here is derived from an EMBL/GenBank/DDBJ whole genome shotgun (WGS) entry which is preliminary data.</text>
</comment>
<proteinExistence type="predicted"/>
<accession>A0ABQ6V867</accession>
<protein>
    <submittedName>
        <fullName evidence="2">Uncharacterized protein</fullName>
    </submittedName>
</protein>
<dbReference type="GeneID" id="77475089"/>
<evidence type="ECO:0000256" key="1">
    <source>
        <dbReference type="SAM" id="MobiDB-lite"/>
    </source>
</evidence>
<dbReference type="EMBL" id="WAAO01000001">
    <property type="protein sequence ID" value="KAB1866518.1"/>
    <property type="molecule type" value="Genomic_DNA"/>
</dbReference>
<sequence>MNVRVPIPTGSSQHTETTAERPAVEIACERVGFDRYVVNHDVPVGYVDVVPPLFVCYLGHPYPRAVEIAQVYDFDRAVGIVSAMATGSRNHALAG</sequence>
<name>A0ABQ6V867_9MICO</name>
<keyword evidence="3" id="KW-1185">Reference proteome</keyword>